<proteinExistence type="predicted"/>
<evidence type="ECO:0000256" key="3">
    <source>
        <dbReference type="SAM" id="SignalP"/>
    </source>
</evidence>
<dbReference type="Proteomes" id="UP000243359">
    <property type="component" value="Chromosome I"/>
</dbReference>
<feature type="binding site" evidence="2">
    <location>
        <position position="224"/>
    </location>
    <ligand>
        <name>Fe cation</name>
        <dbReference type="ChEBI" id="CHEBI:24875"/>
    </ligand>
</feature>
<dbReference type="GO" id="GO:0046872">
    <property type="term" value="F:metal ion binding"/>
    <property type="evidence" value="ECO:0007669"/>
    <property type="project" value="UniProtKB-KW"/>
</dbReference>
<dbReference type="InterPro" id="IPR026045">
    <property type="entry name" value="Ferric-bd"/>
</dbReference>
<dbReference type="RefSeq" id="WP_090347824.1">
    <property type="nucleotide sequence ID" value="NZ_LT629751.1"/>
</dbReference>
<dbReference type="Gene3D" id="3.40.190.10">
    <property type="entry name" value="Periplasmic binding protein-like II"/>
    <property type="match status" value="2"/>
</dbReference>
<dbReference type="NCBIfam" id="TIGR03261">
    <property type="entry name" value="phnS2"/>
    <property type="match status" value="1"/>
</dbReference>
<accession>A0A1H1NX43</accession>
<keyword evidence="2" id="KW-0408">Iron</keyword>
<dbReference type="PIRSF" id="PIRSF002825">
    <property type="entry name" value="CfbpA"/>
    <property type="match status" value="1"/>
</dbReference>
<evidence type="ECO:0000256" key="1">
    <source>
        <dbReference type="ARBA" id="ARBA00022729"/>
    </source>
</evidence>
<dbReference type="GO" id="GO:0030975">
    <property type="term" value="F:thiamine binding"/>
    <property type="evidence" value="ECO:0007669"/>
    <property type="project" value="TreeGrafter"/>
</dbReference>
<gene>
    <name evidence="4" type="ORF">SAMN05216221_0916</name>
</gene>
<dbReference type="PANTHER" id="PTHR30006:SF2">
    <property type="entry name" value="ABC TRANSPORTER SUBSTRATE-BINDING PROTEIN"/>
    <property type="match status" value="1"/>
</dbReference>
<dbReference type="GO" id="GO:0030288">
    <property type="term" value="C:outer membrane-bounded periplasmic space"/>
    <property type="evidence" value="ECO:0007669"/>
    <property type="project" value="TreeGrafter"/>
</dbReference>
<evidence type="ECO:0000313" key="4">
    <source>
        <dbReference type="EMBL" id="SDS03365.1"/>
    </source>
</evidence>
<organism evidence="4 5">
    <name type="scientific">Pseudomonas oryzae</name>
    <dbReference type="NCBI Taxonomy" id="1392877"/>
    <lineage>
        <taxon>Bacteria</taxon>
        <taxon>Pseudomonadati</taxon>
        <taxon>Pseudomonadota</taxon>
        <taxon>Gammaproteobacteria</taxon>
        <taxon>Pseudomonadales</taxon>
        <taxon>Pseudomonadaceae</taxon>
        <taxon>Pseudomonas</taxon>
    </lineage>
</organism>
<keyword evidence="1 3" id="KW-0732">Signal</keyword>
<keyword evidence="5" id="KW-1185">Reference proteome</keyword>
<evidence type="ECO:0000313" key="5">
    <source>
        <dbReference type="Proteomes" id="UP000243359"/>
    </source>
</evidence>
<dbReference type="InterPro" id="IPR017663">
    <property type="entry name" value="ABC_2-AEP-bd"/>
</dbReference>
<dbReference type="GO" id="GO:0015888">
    <property type="term" value="P:thiamine transport"/>
    <property type="evidence" value="ECO:0007669"/>
    <property type="project" value="TreeGrafter"/>
</dbReference>
<name>A0A1H1NX43_9PSED</name>
<dbReference type="STRING" id="1392877.SAMN05216221_0916"/>
<sequence length="337" mass="37205">MRKRLALAIAVAAGLSLQAQAATELTVYTALEVEQLKAYKEAFEKKHPDIEIRWVRDSTGIITAKLLAEKDRPQADAVWGLAASSLAILDQQGMLEAYAPQNLAKIDAKYRDAANPPSWVGMDVWAATVCFNHVEAEKQGLPKPVRWEDLTDPVYQGKIVMPNPASSGTGYLDVSAWLQTFGEQQGWAFMDKLHANIGQYTHSGSKPCKLAAAGEFPIGISFEYPAIQLQRQGAPLDIVLPKEGLGWEVEATAILKGSDAMEAARKLADFSASPEAMQLYSQNFAVLAQPGIAQRISELPADYEQRLIANDFAWASKERERILAEWRQRYDGKSEKQ</sequence>
<feature type="signal peptide" evidence="3">
    <location>
        <begin position="1"/>
        <end position="21"/>
    </location>
</feature>
<dbReference type="Pfam" id="PF13343">
    <property type="entry name" value="SBP_bac_6"/>
    <property type="match status" value="1"/>
</dbReference>
<dbReference type="AlphaFoldDB" id="A0A1H1NX43"/>
<keyword evidence="2" id="KW-0479">Metal-binding</keyword>
<dbReference type="OrthoDB" id="305758at2"/>
<feature type="chain" id="PRO_5009256010" evidence="3">
    <location>
        <begin position="22"/>
        <end position="337"/>
    </location>
</feature>
<evidence type="ECO:0000256" key="2">
    <source>
        <dbReference type="PIRSR" id="PIRSR002825-1"/>
    </source>
</evidence>
<protein>
    <submittedName>
        <fullName evidence="4">Iron(III) transport system substrate-binding protein</fullName>
    </submittedName>
</protein>
<dbReference type="GO" id="GO:0030976">
    <property type="term" value="F:thiamine pyrophosphate binding"/>
    <property type="evidence" value="ECO:0007669"/>
    <property type="project" value="TreeGrafter"/>
</dbReference>
<dbReference type="SUPFAM" id="SSF53850">
    <property type="entry name" value="Periplasmic binding protein-like II"/>
    <property type="match status" value="1"/>
</dbReference>
<dbReference type="EMBL" id="LT629751">
    <property type="protein sequence ID" value="SDS03365.1"/>
    <property type="molecule type" value="Genomic_DNA"/>
</dbReference>
<dbReference type="CDD" id="cd13544">
    <property type="entry name" value="PBP2_Fbp_like_1"/>
    <property type="match status" value="1"/>
</dbReference>
<reference evidence="5" key="1">
    <citation type="submission" date="2016-10" db="EMBL/GenBank/DDBJ databases">
        <authorList>
            <person name="Varghese N."/>
            <person name="Submissions S."/>
        </authorList>
    </citation>
    <scope>NUCLEOTIDE SEQUENCE [LARGE SCALE GENOMIC DNA]</scope>
    <source>
        <strain evidence="5">KCTC 32247</strain>
    </source>
</reference>
<dbReference type="PANTHER" id="PTHR30006">
    <property type="entry name" value="THIAMINE-BINDING PERIPLASMIC PROTEIN-RELATED"/>
    <property type="match status" value="1"/>
</dbReference>